<dbReference type="HOGENOM" id="CLU_3414717_0_0_5"/>
<accession>Q0G5D7</accession>
<feature type="compositionally biased region" description="Polar residues" evidence="1">
    <location>
        <begin position="18"/>
        <end position="27"/>
    </location>
</feature>
<organism evidence="2 3">
    <name type="scientific">Fulvimarina pelagi HTCC2506</name>
    <dbReference type="NCBI Taxonomy" id="314231"/>
    <lineage>
        <taxon>Bacteria</taxon>
        <taxon>Pseudomonadati</taxon>
        <taxon>Pseudomonadota</taxon>
        <taxon>Alphaproteobacteria</taxon>
        <taxon>Hyphomicrobiales</taxon>
        <taxon>Aurantimonadaceae</taxon>
        <taxon>Fulvimarina</taxon>
    </lineage>
</organism>
<proteinExistence type="predicted"/>
<dbReference type="Proteomes" id="UP000004310">
    <property type="component" value="Unassembled WGS sequence"/>
</dbReference>
<evidence type="ECO:0000313" key="3">
    <source>
        <dbReference type="Proteomes" id="UP000004310"/>
    </source>
</evidence>
<evidence type="ECO:0000313" key="2">
    <source>
        <dbReference type="EMBL" id="EAU43127.1"/>
    </source>
</evidence>
<dbReference type="EMBL" id="AATP01000001">
    <property type="protein sequence ID" value="EAU43127.1"/>
    <property type="molecule type" value="Genomic_DNA"/>
</dbReference>
<reference evidence="2 3" key="1">
    <citation type="journal article" date="2010" name="J. Bacteriol.">
        <title>Genome sequence of Fulvimarina pelagi HTCC2506T, a Mn(II)-oxidizing alphaproteobacterium possessing an aerobic anoxygenic photosynthetic gene cluster and Xanthorhodopsin.</title>
        <authorList>
            <person name="Kang I."/>
            <person name="Oh H.M."/>
            <person name="Lim S.I."/>
            <person name="Ferriera S."/>
            <person name="Giovannoni S.J."/>
            <person name="Cho J.C."/>
        </authorList>
    </citation>
    <scope>NUCLEOTIDE SEQUENCE [LARGE SCALE GENOMIC DNA]</scope>
    <source>
        <strain evidence="2 3">HTCC2506</strain>
    </source>
</reference>
<evidence type="ECO:0000256" key="1">
    <source>
        <dbReference type="SAM" id="MobiDB-lite"/>
    </source>
</evidence>
<sequence length="27" mass="3112">MKTRMQIDLAGRSPRQKFFSTAQKLAT</sequence>
<comment type="caution">
    <text evidence="2">The sequence shown here is derived from an EMBL/GenBank/DDBJ whole genome shotgun (WGS) entry which is preliminary data.</text>
</comment>
<protein>
    <submittedName>
        <fullName evidence="2">Uncharacterized protein</fullName>
    </submittedName>
</protein>
<name>Q0G5D7_9HYPH</name>
<gene>
    <name evidence="2" type="ORF">FP2506_09796</name>
</gene>
<keyword evidence="3" id="KW-1185">Reference proteome</keyword>
<feature type="region of interest" description="Disordered" evidence="1">
    <location>
        <begin position="1"/>
        <end position="27"/>
    </location>
</feature>
<dbReference type="AlphaFoldDB" id="Q0G5D7"/>